<name>A0AA43QMW4_9LECA</name>
<evidence type="ECO:0000313" key="3">
    <source>
        <dbReference type="EMBL" id="MDI1489388.1"/>
    </source>
</evidence>
<feature type="compositionally biased region" description="Acidic residues" evidence="2">
    <location>
        <begin position="364"/>
        <end position="382"/>
    </location>
</feature>
<dbReference type="Proteomes" id="UP001161017">
    <property type="component" value="Unassembled WGS sequence"/>
</dbReference>
<evidence type="ECO:0000256" key="1">
    <source>
        <dbReference type="SAM" id="Coils"/>
    </source>
</evidence>
<comment type="caution">
    <text evidence="3">The sequence shown here is derived from an EMBL/GenBank/DDBJ whole genome shotgun (WGS) entry which is preliminary data.</text>
</comment>
<keyword evidence="1" id="KW-0175">Coiled coil</keyword>
<dbReference type="EMBL" id="JAPUFD010000009">
    <property type="protein sequence ID" value="MDI1489388.1"/>
    <property type="molecule type" value="Genomic_DNA"/>
</dbReference>
<reference evidence="3" key="1">
    <citation type="journal article" date="2023" name="Genome Biol. Evol.">
        <title>First Whole Genome Sequence and Flow Cytometry Genome Size Data for the Lichen-Forming Fungus Ramalina farinacea (Ascomycota).</title>
        <authorList>
            <person name="Llewellyn T."/>
            <person name="Mian S."/>
            <person name="Hill R."/>
            <person name="Leitch I.J."/>
            <person name="Gaya E."/>
        </authorList>
    </citation>
    <scope>NUCLEOTIDE SEQUENCE</scope>
    <source>
        <strain evidence="3">LIQ254RAFAR</strain>
    </source>
</reference>
<feature type="compositionally biased region" description="Polar residues" evidence="2">
    <location>
        <begin position="337"/>
        <end position="353"/>
    </location>
</feature>
<dbReference type="AlphaFoldDB" id="A0AA43QMW4"/>
<feature type="compositionally biased region" description="Basic and acidic residues" evidence="2">
    <location>
        <begin position="252"/>
        <end position="276"/>
    </location>
</feature>
<accession>A0AA43QMW4</accession>
<evidence type="ECO:0000313" key="4">
    <source>
        <dbReference type="Proteomes" id="UP001161017"/>
    </source>
</evidence>
<feature type="compositionally biased region" description="Polar residues" evidence="2">
    <location>
        <begin position="383"/>
        <end position="394"/>
    </location>
</feature>
<sequence>MDGQIPIPPSHPATGAQRYAPMAGDIARDFDRIAINRQQQAYHPNIGVPREAQMGPHPASAAPVGHVPLRAPHEQAVSETRFEQYTFTRFPFRDSAPVWKHARRLQDQVSQADMKKRTTNARLPAEKFLNSPEMKGSKRAQVLELIRDRNLEDTDARFEWVVKDIKLETEGGGIFSQPTGHRSMRVIMKRQRCKPTALPRQVRHPNQPYHRRDVVSLDTAASYQAGIAGRQHGMQQASQMYAARQNSIPAHERIQQEQFPTERRPTNAVDRSEMPDRQVPQMHPGRHEDTAAARQPRMPDGVEMRSRQPQQMQQERREEGAATRSSRAPDVPDSGKESQGNFRQGKFENSQSERNVRRVFPVSSDEDSSSEPESEALSEDSDGSSAPTTVTDESYNSRRSKKASSGSKGERPSSAKPRRHSDVRVEKEAPTVVRPYERPRREVRPRTRRESIYSGDDVDIRPHPGSGVRRRSSIQSKGSGYSSHRPSYHSRGSGSYDRRYPSGLPGSPRTRVEMGFEQHRPAIEDGRERDLMRSQIQAQVQVELRQEQLRQLERDIQLHQEHARELERHNQMRAEFLRRDEEMELGRRYPRRGPHGLYH</sequence>
<keyword evidence="4" id="KW-1185">Reference proteome</keyword>
<evidence type="ECO:0000256" key="2">
    <source>
        <dbReference type="SAM" id="MobiDB-lite"/>
    </source>
</evidence>
<feature type="compositionally biased region" description="Basic and acidic residues" evidence="2">
    <location>
        <begin position="420"/>
        <end position="451"/>
    </location>
</feature>
<protein>
    <submittedName>
        <fullName evidence="3">Uncharacterized protein</fullName>
    </submittedName>
</protein>
<gene>
    <name evidence="3" type="ORF">OHK93_008666</name>
</gene>
<feature type="compositionally biased region" description="Low complexity" evidence="2">
    <location>
        <begin position="473"/>
        <end position="483"/>
    </location>
</feature>
<feature type="region of interest" description="Disordered" evidence="2">
    <location>
        <begin position="252"/>
        <end position="511"/>
    </location>
</feature>
<organism evidence="3 4">
    <name type="scientific">Ramalina farinacea</name>
    <dbReference type="NCBI Taxonomy" id="258253"/>
    <lineage>
        <taxon>Eukaryota</taxon>
        <taxon>Fungi</taxon>
        <taxon>Dikarya</taxon>
        <taxon>Ascomycota</taxon>
        <taxon>Pezizomycotina</taxon>
        <taxon>Lecanoromycetes</taxon>
        <taxon>OSLEUM clade</taxon>
        <taxon>Lecanoromycetidae</taxon>
        <taxon>Lecanorales</taxon>
        <taxon>Lecanorineae</taxon>
        <taxon>Ramalinaceae</taxon>
        <taxon>Ramalina</taxon>
    </lineage>
</organism>
<proteinExistence type="predicted"/>
<feature type="coiled-coil region" evidence="1">
    <location>
        <begin position="542"/>
        <end position="569"/>
    </location>
</feature>